<dbReference type="Proteomes" id="UP000243819">
    <property type="component" value="Unassembled WGS sequence"/>
</dbReference>
<dbReference type="STRING" id="1120990.SAMN03080614_100461"/>
<keyword evidence="5" id="KW-0813">Transport</keyword>
<dbReference type="GO" id="GO:0009977">
    <property type="term" value="F:proton motive force dependent protein transmembrane transporter activity"/>
    <property type="evidence" value="ECO:0007669"/>
    <property type="project" value="TreeGrafter"/>
</dbReference>
<protein>
    <recommendedName>
        <fullName evidence="5">Sec-independent protein translocase protein TatC</fullName>
    </recommendedName>
</protein>
<dbReference type="PANTHER" id="PTHR30371:SF0">
    <property type="entry name" value="SEC-INDEPENDENT PROTEIN TRANSLOCASE PROTEIN TATC, CHLOROPLASTIC-RELATED"/>
    <property type="match status" value="1"/>
</dbReference>
<evidence type="ECO:0000256" key="2">
    <source>
        <dbReference type="ARBA" id="ARBA00022692"/>
    </source>
</evidence>
<dbReference type="AlphaFoldDB" id="A0A1H9YRK5"/>
<dbReference type="InterPro" id="IPR002033">
    <property type="entry name" value="TatC"/>
</dbReference>
<evidence type="ECO:0000256" key="4">
    <source>
        <dbReference type="ARBA" id="ARBA00023136"/>
    </source>
</evidence>
<dbReference type="GO" id="GO:0043953">
    <property type="term" value="P:protein transport by the Tat complex"/>
    <property type="evidence" value="ECO:0007669"/>
    <property type="project" value="UniProtKB-UniRule"/>
</dbReference>
<sequence length="246" mass="28457">MFKKKSGKISNNLAGKMTILEHLEELRRRIIIVLLLITVTFVINIYYAQNLLDFLMYPGKNVQFMFYYPSEAFLANLRSAFVLSILINFPFIIYHLISFILPAFQKQGKITIIIFILLAILLFYIGVAFSFFVVTPIALEFLIGFSRENLIAQISIASYLTFLFNSMFAFGLVFQTPIIFTMLAKMSLISSRFMRKNWKYAVLIIVILSAIITPPDVFSQILMTIPLILLFEISILLVYLVEKRRK</sequence>
<keyword evidence="4 5" id="KW-0472">Membrane</keyword>
<evidence type="ECO:0000256" key="5">
    <source>
        <dbReference type="HAMAP-Rule" id="MF_00902"/>
    </source>
</evidence>
<reference evidence="7" key="1">
    <citation type="submission" date="2016-10" db="EMBL/GenBank/DDBJ databases">
        <authorList>
            <person name="Varghese N."/>
            <person name="Submissions S."/>
        </authorList>
    </citation>
    <scope>NUCLEOTIDE SEQUENCE [LARGE SCALE GENOMIC DNA]</scope>
    <source>
        <strain evidence="7">DSM 13577</strain>
    </source>
</reference>
<keyword evidence="3 5" id="KW-1133">Transmembrane helix</keyword>
<dbReference type="HAMAP" id="MF_00902">
    <property type="entry name" value="TatC"/>
    <property type="match status" value="1"/>
</dbReference>
<proteinExistence type="inferred from homology"/>
<comment type="similarity">
    <text evidence="5">Belongs to the TatC family.</text>
</comment>
<feature type="transmembrane region" description="Helical" evidence="5">
    <location>
        <begin position="221"/>
        <end position="241"/>
    </location>
</feature>
<evidence type="ECO:0000313" key="7">
    <source>
        <dbReference type="Proteomes" id="UP000243819"/>
    </source>
</evidence>
<evidence type="ECO:0000313" key="6">
    <source>
        <dbReference type="EMBL" id="SES71147.1"/>
    </source>
</evidence>
<dbReference type="Pfam" id="PF00902">
    <property type="entry name" value="TatC"/>
    <property type="match status" value="1"/>
</dbReference>
<keyword evidence="2 5" id="KW-0812">Transmembrane</keyword>
<comment type="function">
    <text evidence="5">Part of the twin-arginine translocation (Tat) system that transports large folded proteins containing a characteristic twin-arginine motif in their signal peptide across membranes.</text>
</comment>
<feature type="transmembrane region" description="Helical" evidence="5">
    <location>
        <begin position="80"/>
        <end position="101"/>
    </location>
</feature>
<organism evidence="6 7">
    <name type="scientific">Anaerobranca gottschalkii DSM 13577</name>
    <dbReference type="NCBI Taxonomy" id="1120990"/>
    <lineage>
        <taxon>Bacteria</taxon>
        <taxon>Bacillati</taxon>
        <taxon>Bacillota</taxon>
        <taxon>Clostridia</taxon>
        <taxon>Eubacteriales</taxon>
        <taxon>Proteinivoracaceae</taxon>
        <taxon>Anaerobranca</taxon>
    </lineage>
</organism>
<feature type="transmembrane region" description="Helical" evidence="5">
    <location>
        <begin position="197"/>
        <end position="215"/>
    </location>
</feature>
<dbReference type="PRINTS" id="PR01840">
    <property type="entry name" value="TATCFAMILY"/>
</dbReference>
<evidence type="ECO:0000256" key="3">
    <source>
        <dbReference type="ARBA" id="ARBA00022989"/>
    </source>
</evidence>
<keyword evidence="7" id="KW-1185">Reference proteome</keyword>
<dbReference type="OrthoDB" id="9777044at2"/>
<gene>
    <name evidence="5" type="primary">tatC</name>
    <name evidence="6" type="ORF">SAMN03080614_100461</name>
</gene>
<dbReference type="GO" id="GO:0033281">
    <property type="term" value="C:TAT protein transport complex"/>
    <property type="evidence" value="ECO:0007669"/>
    <property type="project" value="UniProtKB-UniRule"/>
</dbReference>
<feature type="transmembrane region" description="Helical" evidence="5">
    <location>
        <begin position="30"/>
        <end position="48"/>
    </location>
</feature>
<keyword evidence="5" id="KW-0811">Translocation</keyword>
<feature type="transmembrane region" description="Helical" evidence="5">
    <location>
        <begin position="113"/>
        <end position="139"/>
    </location>
</feature>
<dbReference type="RefSeq" id="WP_091348722.1">
    <property type="nucleotide sequence ID" value="NZ_FOIF01000004.1"/>
</dbReference>
<comment type="subunit">
    <text evidence="5">Forms a complex with TatA.</text>
</comment>
<keyword evidence="5" id="KW-1003">Cell membrane</keyword>
<dbReference type="NCBIfam" id="TIGR00945">
    <property type="entry name" value="tatC"/>
    <property type="match status" value="1"/>
</dbReference>
<comment type="subcellular location">
    <subcellularLocation>
        <location evidence="5">Cell membrane</location>
        <topology evidence="5">Multi-pass membrane protein</topology>
    </subcellularLocation>
    <subcellularLocation>
        <location evidence="1">Membrane</location>
        <topology evidence="1">Multi-pass membrane protein</topology>
    </subcellularLocation>
</comment>
<dbReference type="GO" id="GO:0065002">
    <property type="term" value="P:intracellular protein transmembrane transport"/>
    <property type="evidence" value="ECO:0007669"/>
    <property type="project" value="TreeGrafter"/>
</dbReference>
<dbReference type="PANTHER" id="PTHR30371">
    <property type="entry name" value="SEC-INDEPENDENT PROTEIN TRANSLOCASE PROTEIN TATC"/>
    <property type="match status" value="1"/>
</dbReference>
<name>A0A1H9YRK5_9FIRM</name>
<keyword evidence="5" id="KW-0653">Protein transport</keyword>
<dbReference type="EMBL" id="FOIF01000004">
    <property type="protein sequence ID" value="SES71147.1"/>
    <property type="molecule type" value="Genomic_DNA"/>
</dbReference>
<evidence type="ECO:0000256" key="1">
    <source>
        <dbReference type="ARBA" id="ARBA00004141"/>
    </source>
</evidence>
<feature type="transmembrane region" description="Helical" evidence="5">
    <location>
        <begin position="159"/>
        <end position="185"/>
    </location>
</feature>
<accession>A0A1H9YRK5</accession>